<name>A0ABW2C4D3_9PSEU</name>
<proteinExistence type="predicted"/>
<dbReference type="Proteomes" id="UP001596337">
    <property type="component" value="Unassembled WGS sequence"/>
</dbReference>
<dbReference type="InterPro" id="IPR007995">
    <property type="entry name" value="DUF742"/>
</dbReference>
<dbReference type="PANTHER" id="PTHR36221:SF1">
    <property type="entry name" value="DUF742 DOMAIN-CONTAINING PROTEIN"/>
    <property type="match status" value="1"/>
</dbReference>
<comment type="caution">
    <text evidence="1">The sequence shown here is derived from an EMBL/GenBank/DDBJ whole genome shotgun (WGS) entry which is preliminary data.</text>
</comment>
<reference evidence="2" key="1">
    <citation type="journal article" date="2019" name="Int. J. Syst. Evol. Microbiol.">
        <title>The Global Catalogue of Microorganisms (GCM) 10K type strain sequencing project: providing services to taxonomists for standard genome sequencing and annotation.</title>
        <authorList>
            <consortium name="The Broad Institute Genomics Platform"/>
            <consortium name="The Broad Institute Genome Sequencing Center for Infectious Disease"/>
            <person name="Wu L."/>
            <person name="Ma J."/>
        </authorList>
    </citation>
    <scope>NUCLEOTIDE SEQUENCE [LARGE SCALE GENOMIC DNA]</scope>
    <source>
        <strain evidence="2">KCTC 32255</strain>
    </source>
</reference>
<gene>
    <name evidence="1" type="ORF">ACFQGD_18785</name>
</gene>
<dbReference type="EMBL" id="JBHSXX010000001">
    <property type="protein sequence ID" value="MFC6869190.1"/>
    <property type="molecule type" value="Genomic_DNA"/>
</dbReference>
<organism evidence="1 2">
    <name type="scientific">Haloechinothrix salitolerans</name>
    <dbReference type="NCBI Taxonomy" id="926830"/>
    <lineage>
        <taxon>Bacteria</taxon>
        <taxon>Bacillati</taxon>
        <taxon>Actinomycetota</taxon>
        <taxon>Actinomycetes</taxon>
        <taxon>Pseudonocardiales</taxon>
        <taxon>Pseudonocardiaceae</taxon>
        <taxon>Haloechinothrix</taxon>
    </lineage>
</organism>
<sequence length="123" mass="13364">MSGEDSAWFDEDAGPLARPYTFTRGRTHVARDDLNMITLVVALRGNHGGELDHAHERILECCQDPISIAEVAAGADLPLGVVKVLLSDLIEQNYVIFRTGLAKHSSAASPDTLQKVLDGIREL</sequence>
<dbReference type="PANTHER" id="PTHR36221">
    <property type="entry name" value="DUF742 DOMAIN-CONTAINING PROTEIN"/>
    <property type="match status" value="1"/>
</dbReference>
<evidence type="ECO:0000313" key="2">
    <source>
        <dbReference type="Proteomes" id="UP001596337"/>
    </source>
</evidence>
<accession>A0ABW2C4D3</accession>
<keyword evidence="2" id="KW-1185">Reference proteome</keyword>
<dbReference type="Pfam" id="PF05331">
    <property type="entry name" value="DUF742"/>
    <property type="match status" value="1"/>
</dbReference>
<evidence type="ECO:0000313" key="1">
    <source>
        <dbReference type="EMBL" id="MFC6869190.1"/>
    </source>
</evidence>
<protein>
    <submittedName>
        <fullName evidence="1">DUF742 domain-containing protein</fullName>
    </submittedName>
</protein>
<dbReference type="RefSeq" id="WP_345402920.1">
    <property type="nucleotide sequence ID" value="NZ_BAABLA010000112.1"/>
</dbReference>